<evidence type="ECO:0000256" key="6">
    <source>
        <dbReference type="SAM" id="Phobius"/>
    </source>
</evidence>
<evidence type="ECO:0000259" key="7">
    <source>
        <dbReference type="Pfam" id="PF00482"/>
    </source>
</evidence>
<dbReference type="InterPro" id="IPR042094">
    <property type="entry name" value="T2SS_GspF_sf"/>
</dbReference>
<feature type="transmembrane region" description="Helical" evidence="6">
    <location>
        <begin position="264"/>
        <end position="287"/>
    </location>
</feature>
<dbReference type="STRING" id="1572751.PK98_00425"/>
<evidence type="ECO:0000256" key="5">
    <source>
        <dbReference type="ARBA" id="ARBA00023136"/>
    </source>
</evidence>
<dbReference type="Gene3D" id="1.20.81.30">
    <property type="entry name" value="Type II secretion system (T2SS), domain F"/>
    <property type="match status" value="1"/>
</dbReference>
<feature type="transmembrane region" description="Helical" evidence="6">
    <location>
        <begin position="95"/>
        <end position="113"/>
    </location>
</feature>
<reference evidence="8 9" key="1">
    <citation type="submission" date="2014-11" db="EMBL/GenBank/DDBJ databases">
        <title>Draft genome sequence of Kirrobacter mercurialis.</title>
        <authorList>
            <person name="Coil D.A."/>
            <person name="Eisen J.A."/>
        </authorList>
    </citation>
    <scope>NUCLEOTIDE SEQUENCE [LARGE SCALE GENOMIC DNA]</scope>
    <source>
        <strain evidence="8 9">Coronado</strain>
    </source>
</reference>
<name>A0A0B2BV32_9SPHN</name>
<dbReference type="PANTHER" id="PTHR35007:SF1">
    <property type="entry name" value="PILUS ASSEMBLY PROTEIN"/>
    <property type="match status" value="1"/>
</dbReference>
<feature type="transmembrane region" description="Helical" evidence="6">
    <location>
        <begin position="119"/>
        <end position="141"/>
    </location>
</feature>
<gene>
    <name evidence="8" type="ORF">PK98_00425</name>
</gene>
<evidence type="ECO:0000256" key="2">
    <source>
        <dbReference type="ARBA" id="ARBA00022475"/>
    </source>
</evidence>
<evidence type="ECO:0000313" key="9">
    <source>
        <dbReference type="Proteomes" id="UP000030988"/>
    </source>
</evidence>
<dbReference type="Pfam" id="PF00482">
    <property type="entry name" value="T2SSF"/>
    <property type="match status" value="1"/>
</dbReference>
<dbReference type="InterPro" id="IPR018076">
    <property type="entry name" value="T2SS_GspF_dom"/>
</dbReference>
<evidence type="ECO:0000256" key="3">
    <source>
        <dbReference type="ARBA" id="ARBA00022692"/>
    </source>
</evidence>
<dbReference type="EMBL" id="JTDN01000001">
    <property type="protein sequence ID" value="KHL25259.1"/>
    <property type="molecule type" value="Genomic_DNA"/>
</dbReference>
<dbReference type="Proteomes" id="UP000030988">
    <property type="component" value="Unassembled WGS sequence"/>
</dbReference>
<comment type="subcellular location">
    <subcellularLocation>
        <location evidence="1">Cell membrane</location>
        <topology evidence="1">Multi-pass membrane protein</topology>
    </subcellularLocation>
</comment>
<dbReference type="PANTHER" id="PTHR35007">
    <property type="entry name" value="INTEGRAL MEMBRANE PROTEIN-RELATED"/>
    <property type="match status" value="1"/>
</dbReference>
<feature type="transmembrane region" description="Helical" evidence="6">
    <location>
        <begin position="6"/>
        <end position="26"/>
    </location>
</feature>
<dbReference type="OrthoDB" id="9803381at2"/>
<evidence type="ECO:0000256" key="4">
    <source>
        <dbReference type="ARBA" id="ARBA00022989"/>
    </source>
</evidence>
<keyword evidence="2" id="KW-1003">Cell membrane</keyword>
<evidence type="ECO:0000313" key="8">
    <source>
        <dbReference type="EMBL" id="KHL25259.1"/>
    </source>
</evidence>
<keyword evidence="3 6" id="KW-0812">Transmembrane</keyword>
<dbReference type="GO" id="GO:0005886">
    <property type="term" value="C:plasma membrane"/>
    <property type="evidence" value="ECO:0007669"/>
    <property type="project" value="UniProtKB-SubCell"/>
</dbReference>
<dbReference type="RefSeq" id="WP_039093514.1">
    <property type="nucleotide sequence ID" value="NZ_JTDN01000001.1"/>
</dbReference>
<keyword evidence="5 6" id="KW-0472">Membrane</keyword>
<accession>A0A0B2BV32</accession>
<proteinExistence type="predicted"/>
<dbReference type="AlphaFoldDB" id="A0A0B2BV32"/>
<protein>
    <submittedName>
        <fullName evidence="8">Pilus assembly protein TadB</fullName>
    </submittedName>
</protein>
<feature type="domain" description="Type II secretion system protein GspF" evidence="7">
    <location>
        <begin position="156"/>
        <end position="281"/>
    </location>
</feature>
<sequence>MDPVDLLLTGGMVAGAIILGALLLTGGTSGKQTQRRLEAMRLRHGDSAQMRVESQLKKAIAARQPKAAGADGIQGRIAALALRLERSGTGWSLRGYGRACGTIGLVVAALAWLQTGALLLALVLGLAVGIGLPHMVLGSMIRRRLNGFNARFPDALELLVRGLRSGLPVGETLNVIANEIPGPVGREFRTVVDGIRIGRSMEESLQTVADRLATAEFQFFVITIAIQRETGGNLAETLSNLADVLRKRGQMKLKIRAMSSESKASAYIVGALPFAVAGMITVVNPGYIEPFMTDQRLTVIGLGAMVWMGIGVFVMAKMVSFEI</sequence>
<keyword evidence="4 6" id="KW-1133">Transmembrane helix</keyword>
<comment type="caution">
    <text evidence="8">The sequence shown here is derived from an EMBL/GenBank/DDBJ whole genome shotgun (WGS) entry which is preliminary data.</text>
</comment>
<organism evidence="8 9">
    <name type="scientific">Croceibacterium mercuriale</name>
    <dbReference type="NCBI Taxonomy" id="1572751"/>
    <lineage>
        <taxon>Bacteria</taxon>
        <taxon>Pseudomonadati</taxon>
        <taxon>Pseudomonadota</taxon>
        <taxon>Alphaproteobacteria</taxon>
        <taxon>Sphingomonadales</taxon>
        <taxon>Erythrobacteraceae</taxon>
        <taxon>Croceibacterium</taxon>
    </lineage>
</organism>
<keyword evidence="9" id="KW-1185">Reference proteome</keyword>
<feature type="transmembrane region" description="Helical" evidence="6">
    <location>
        <begin position="299"/>
        <end position="319"/>
    </location>
</feature>
<evidence type="ECO:0000256" key="1">
    <source>
        <dbReference type="ARBA" id="ARBA00004651"/>
    </source>
</evidence>